<evidence type="ECO:0000256" key="2">
    <source>
        <dbReference type="ARBA" id="ARBA00022801"/>
    </source>
</evidence>
<evidence type="ECO:0000313" key="6">
    <source>
        <dbReference type="Proteomes" id="UP000284021"/>
    </source>
</evidence>
<dbReference type="PROSITE" id="PS01174">
    <property type="entry name" value="LIPASE_GDXG_SER"/>
    <property type="match status" value="1"/>
</dbReference>
<dbReference type="AlphaFoldDB" id="A0A418XIU0"/>
<dbReference type="Proteomes" id="UP000284021">
    <property type="component" value="Unassembled WGS sequence"/>
</dbReference>
<sequence>MTSPYPLSAELAGFVAQTLAFNATEPGLNGMREAYSRMSRAFTPERPAGLAVTELELGGVPARRYQPGGVRPENGWPGVLYLHGGGWVVGDLDSHDFITADLAAQLNAVVIAVDYRLAPEHPFPAAFDDCLAAWRGINAAHHDLGIDPRRLAVAGDSAGGNLAAALCLALRDTGEPLPCGQALIYPGLGGGHDLPSRSQCADAPLLSSADLDCYLALYLSDASQQHNPYVMPLQACNFAQLPAAFIAVAEFDPLHDDGLSYRDALTAAGVPVAFHPGLGLVHGCLRARGLAAEVDLLYAQLLAALRRFLGLGAS</sequence>
<name>A0A418XIU0_9PSED</name>
<evidence type="ECO:0000256" key="3">
    <source>
        <dbReference type="PROSITE-ProRule" id="PRU10038"/>
    </source>
</evidence>
<keyword evidence="6" id="KW-1185">Reference proteome</keyword>
<dbReference type="InterPro" id="IPR050300">
    <property type="entry name" value="GDXG_lipolytic_enzyme"/>
</dbReference>
<organism evidence="5 6">
    <name type="scientific">Pseudomonas cavernicola</name>
    <dbReference type="NCBI Taxonomy" id="2320866"/>
    <lineage>
        <taxon>Bacteria</taxon>
        <taxon>Pseudomonadati</taxon>
        <taxon>Pseudomonadota</taxon>
        <taxon>Gammaproteobacteria</taxon>
        <taxon>Pseudomonadales</taxon>
        <taxon>Pseudomonadaceae</taxon>
        <taxon>Pseudomonas</taxon>
    </lineage>
</organism>
<dbReference type="InterPro" id="IPR002168">
    <property type="entry name" value="Lipase_GDXG_HIS_AS"/>
</dbReference>
<dbReference type="InterPro" id="IPR029058">
    <property type="entry name" value="AB_hydrolase_fold"/>
</dbReference>
<evidence type="ECO:0000259" key="4">
    <source>
        <dbReference type="Pfam" id="PF07859"/>
    </source>
</evidence>
<dbReference type="PANTHER" id="PTHR48081:SF8">
    <property type="entry name" value="ALPHA_BETA HYDROLASE FOLD-3 DOMAIN-CONTAINING PROTEIN-RELATED"/>
    <property type="match status" value="1"/>
</dbReference>
<accession>A0A418XIU0</accession>
<evidence type="ECO:0000313" key="5">
    <source>
        <dbReference type="EMBL" id="RJG12398.1"/>
    </source>
</evidence>
<dbReference type="PANTHER" id="PTHR48081">
    <property type="entry name" value="AB HYDROLASE SUPERFAMILY PROTEIN C4A8.06C"/>
    <property type="match status" value="1"/>
</dbReference>
<comment type="caution">
    <text evidence="5">The sequence shown here is derived from an EMBL/GenBank/DDBJ whole genome shotgun (WGS) entry which is preliminary data.</text>
</comment>
<keyword evidence="2 5" id="KW-0378">Hydrolase</keyword>
<gene>
    <name evidence="5" type="ORF">D3879_03640</name>
</gene>
<dbReference type="Pfam" id="PF07859">
    <property type="entry name" value="Abhydrolase_3"/>
    <property type="match status" value="1"/>
</dbReference>
<dbReference type="InterPro" id="IPR033140">
    <property type="entry name" value="Lipase_GDXG_put_SER_AS"/>
</dbReference>
<comment type="similarity">
    <text evidence="1">Belongs to the 'GDXG' lipolytic enzyme family.</text>
</comment>
<dbReference type="PROSITE" id="PS01173">
    <property type="entry name" value="LIPASE_GDXG_HIS"/>
    <property type="match status" value="1"/>
</dbReference>
<evidence type="ECO:0000256" key="1">
    <source>
        <dbReference type="ARBA" id="ARBA00010515"/>
    </source>
</evidence>
<dbReference type="SUPFAM" id="SSF53474">
    <property type="entry name" value="alpha/beta-Hydrolases"/>
    <property type="match status" value="1"/>
</dbReference>
<dbReference type="EMBL" id="QYUR01000002">
    <property type="protein sequence ID" value="RJG12398.1"/>
    <property type="molecule type" value="Genomic_DNA"/>
</dbReference>
<dbReference type="InterPro" id="IPR013094">
    <property type="entry name" value="AB_hydrolase_3"/>
</dbReference>
<protein>
    <submittedName>
        <fullName evidence="5">Alpha/beta hydrolase</fullName>
    </submittedName>
</protein>
<proteinExistence type="inferred from homology"/>
<feature type="domain" description="Alpha/beta hydrolase fold-3" evidence="4">
    <location>
        <begin position="79"/>
        <end position="285"/>
    </location>
</feature>
<dbReference type="Gene3D" id="3.40.50.1820">
    <property type="entry name" value="alpha/beta hydrolase"/>
    <property type="match status" value="1"/>
</dbReference>
<reference evidence="5 6" key="1">
    <citation type="submission" date="2018-09" db="EMBL/GenBank/DDBJ databases">
        <authorList>
            <person name="Zhu H."/>
        </authorList>
    </citation>
    <scope>NUCLEOTIDE SEQUENCE [LARGE SCALE GENOMIC DNA]</scope>
    <source>
        <strain evidence="5 6">K1S02-6</strain>
    </source>
</reference>
<feature type="active site" evidence="3">
    <location>
        <position position="157"/>
    </location>
</feature>
<dbReference type="GO" id="GO:0016787">
    <property type="term" value="F:hydrolase activity"/>
    <property type="evidence" value="ECO:0007669"/>
    <property type="project" value="UniProtKB-KW"/>
</dbReference>
<dbReference type="RefSeq" id="WP_119952728.1">
    <property type="nucleotide sequence ID" value="NZ_QYUR01000002.1"/>
</dbReference>
<dbReference type="OrthoDB" id="9806180at2"/>